<feature type="region of interest" description="Disordered" evidence="1">
    <location>
        <begin position="134"/>
        <end position="153"/>
    </location>
</feature>
<accession>A0A3M0K7X7</accession>
<reference evidence="2 3" key="1">
    <citation type="submission" date="2018-07" db="EMBL/GenBank/DDBJ databases">
        <title>A high quality draft genome assembly of the barn swallow (H. rustica rustica).</title>
        <authorList>
            <person name="Formenti G."/>
            <person name="Chiara M."/>
            <person name="Poveda L."/>
            <person name="Francoijs K.-J."/>
            <person name="Bonisoli-Alquati A."/>
            <person name="Canova L."/>
            <person name="Gianfranceschi L."/>
            <person name="Horner D.S."/>
            <person name="Saino N."/>
        </authorList>
    </citation>
    <scope>NUCLEOTIDE SEQUENCE [LARGE SCALE GENOMIC DNA]</scope>
    <source>
        <strain evidence="2">Chelidonia</strain>
        <tissue evidence="2">Blood</tissue>
    </source>
</reference>
<protein>
    <submittedName>
        <fullName evidence="2">Uncharacterized protein</fullName>
    </submittedName>
</protein>
<evidence type="ECO:0000256" key="1">
    <source>
        <dbReference type="SAM" id="MobiDB-lite"/>
    </source>
</evidence>
<sequence>MEIAACEANDPNTQEHLLMACREEPLRLFPDTRTTTPSNAWAMTKGVPYFLPHELPGKLSLSYCTEVSRTPTLPLKTFYSAETIAAWHGNDCALTLNHNQPESQLHSGLHQKKHDQQANRDNSPLLLCPCETPPEVPHPALGFDQKKDVDLLE</sequence>
<dbReference type="AlphaFoldDB" id="A0A3M0K7X7"/>
<dbReference type="EMBL" id="QRBI01000120">
    <property type="protein sequence ID" value="RMC07434.1"/>
    <property type="molecule type" value="Genomic_DNA"/>
</dbReference>
<keyword evidence="3" id="KW-1185">Reference proteome</keyword>
<evidence type="ECO:0000313" key="3">
    <source>
        <dbReference type="Proteomes" id="UP000269221"/>
    </source>
</evidence>
<feature type="compositionally biased region" description="Basic and acidic residues" evidence="1">
    <location>
        <begin position="144"/>
        <end position="153"/>
    </location>
</feature>
<proteinExistence type="predicted"/>
<organism evidence="2 3">
    <name type="scientific">Hirundo rustica rustica</name>
    <dbReference type="NCBI Taxonomy" id="333673"/>
    <lineage>
        <taxon>Eukaryota</taxon>
        <taxon>Metazoa</taxon>
        <taxon>Chordata</taxon>
        <taxon>Craniata</taxon>
        <taxon>Vertebrata</taxon>
        <taxon>Euteleostomi</taxon>
        <taxon>Archelosauria</taxon>
        <taxon>Archosauria</taxon>
        <taxon>Dinosauria</taxon>
        <taxon>Saurischia</taxon>
        <taxon>Theropoda</taxon>
        <taxon>Coelurosauria</taxon>
        <taxon>Aves</taxon>
        <taxon>Neognathae</taxon>
        <taxon>Neoaves</taxon>
        <taxon>Telluraves</taxon>
        <taxon>Australaves</taxon>
        <taxon>Passeriformes</taxon>
        <taxon>Sylvioidea</taxon>
        <taxon>Hirundinidae</taxon>
        <taxon>Hirundo</taxon>
    </lineage>
</organism>
<name>A0A3M0K7X7_HIRRU</name>
<feature type="region of interest" description="Disordered" evidence="1">
    <location>
        <begin position="103"/>
        <end position="123"/>
    </location>
</feature>
<dbReference type="Proteomes" id="UP000269221">
    <property type="component" value="Unassembled WGS sequence"/>
</dbReference>
<gene>
    <name evidence="2" type="ORF">DUI87_16903</name>
</gene>
<evidence type="ECO:0000313" key="2">
    <source>
        <dbReference type="EMBL" id="RMC07434.1"/>
    </source>
</evidence>
<comment type="caution">
    <text evidence="2">The sequence shown here is derived from an EMBL/GenBank/DDBJ whole genome shotgun (WGS) entry which is preliminary data.</text>
</comment>